<keyword evidence="5 7" id="KW-1133">Transmembrane helix</keyword>
<name>A0A1G2GTZ3_9BACT</name>
<gene>
    <name evidence="9" type="ORF">A3B25_00510</name>
</gene>
<keyword evidence="4 7" id="KW-0812">Transmembrane</keyword>
<feature type="transmembrane region" description="Helical" evidence="7">
    <location>
        <begin position="374"/>
        <end position="395"/>
    </location>
</feature>
<proteinExistence type="inferred from homology"/>
<dbReference type="STRING" id="1802126.A3B25_00510"/>
<feature type="domain" description="Type II secretion system protein GspF" evidence="8">
    <location>
        <begin position="272"/>
        <end position="393"/>
    </location>
</feature>
<feature type="domain" description="Type II secretion system protein GspF" evidence="8">
    <location>
        <begin position="67"/>
        <end position="189"/>
    </location>
</feature>
<feature type="transmembrane region" description="Helical" evidence="7">
    <location>
        <begin position="166"/>
        <end position="188"/>
    </location>
</feature>
<dbReference type="InterPro" id="IPR018076">
    <property type="entry name" value="T2SS_GspF_dom"/>
</dbReference>
<keyword evidence="6 7" id="KW-0472">Membrane</keyword>
<organism evidence="9 10">
    <name type="scientific">Candidatus Ryanbacteria bacterium RIFCSPLOWO2_01_FULL_48_26</name>
    <dbReference type="NCBI Taxonomy" id="1802126"/>
    <lineage>
        <taxon>Bacteria</taxon>
        <taxon>Candidatus Ryaniibacteriota</taxon>
    </lineage>
</organism>
<dbReference type="InterPro" id="IPR003004">
    <property type="entry name" value="GspF/PilC"/>
</dbReference>
<dbReference type="Pfam" id="PF00482">
    <property type="entry name" value="T2SSF"/>
    <property type="match status" value="2"/>
</dbReference>
<comment type="subcellular location">
    <subcellularLocation>
        <location evidence="1">Cell membrane</location>
        <topology evidence="1">Multi-pass membrane protein</topology>
    </subcellularLocation>
</comment>
<keyword evidence="3" id="KW-1003">Cell membrane</keyword>
<dbReference type="Proteomes" id="UP000179106">
    <property type="component" value="Unassembled WGS sequence"/>
</dbReference>
<dbReference type="GO" id="GO:0005886">
    <property type="term" value="C:plasma membrane"/>
    <property type="evidence" value="ECO:0007669"/>
    <property type="project" value="UniProtKB-SubCell"/>
</dbReference>
<evidence type="ECO:0000256" key="4">
    <source>
        <dbReference type="ARBA" id="ARBA00022692"/>
    </source>
</evidence>
<comment type="caution">
    <text evidence="9">The sequence shown here is derived from an EMBL/GenBank/DDBJ whole genome shotgun (WGS) entry which is preliminary data.</text>
</comment>
<evidence type="ECO:0000256" key="7">
    <source>
        <dbReference type="SAM" id="Phobius"/>
    </source>
</evidence>
<dbReference type="AlphaFoldDB" id="A0A1G2GTZ3"/>
<sequence>MLYQYIASDASGKVVEAEIDADDLKQALQLLAGKDLHPVSVKPIRKTRSIFTIFFSRITLTDKVLLCKYFSLMLRVGTDLLSAINILIADFEKPVLKNFLLEVRESLTKGQPFYKAFESHQKYFSTTFVNLVRAGEISGNLQQTFEGLSTSQMREAELKSTIRAALVYPIILLVATIGIVTFLVTFALPKIAKVFSEGGMTPPLFSRVVFGIGLFLGKYIVFLLGGLLCIIAAIIYFYLRTKIGKHIVSIIISRTPLISSLSREIAVQRLSATMSSLIKAGLPIVETIKIAAGASGIDTFKYSLFRIADEGLAKGLTVGDAFKRETVFPKIFTNLIVISEKAGHLEEVLATVADFYASSVNSKINALVSLLEPALLLLMGLLVATIALAIIIPMYQLTTQF</sequence>
<dbReference type="EMBL" id="MHNW01000015">
    <property type="protein sequence ID" value="OGZ53570.1"/>
    <property type="molecule type" value="Genomic_DNA"/>
</dbReference>
<feature type="transmembrane region" description="Helical" evidence="7">
    <location>
        <begin position="208"/>
        <end position="239"/>
    </location>
</feature>
<dbReference type="PANTHER" id="PTHR30012:SF0">
    <property type="entry name" value="TYPE II SECRETION SYSTEM PROTEIN F-RELATED"/>
    <property type="match status" value="1"/>
</dbReference>
<protein>
    <recommendedName>
        <fullName evidence="8">Type II secretion system protein GspF domain-containing protein</fullName>
    </recommendedName>
</protein>
<dbReference type="Gene3D" id="1.20.81.30">
    <property type="entry name" value="Type II secretion system (T2SS), domain F"/>
    <property type="match status" value="2"/>
</dbReference>
<accession>A0A1G2GTZ3</accession>
<evidence type="ECO:0000259" key="8">
    <source>
        <dbReference type="Pfam" id="PF00482"/>
    </source>
</evidence>
<comment type="similarity">
    <text evidence="2">Belongs to the GSP F family.</text>
</comment>
<evidence type="ECO:0000256" key="5">
    <source>
        <dbReference type="ARBA" id="ARBA00022989"/>
    </source>
</evidence>
<evidence type="ECO:0000256" key="3">
    <source>
        <dbReference type="ARBA" id="ARBA00022475"/>
    </source>
</evidence>
<dbReference type="PANTHER" id="PTHR30012">
    <property type="entry name" value="GENERAL SECRETION PATHWAY PROTEIN"/>
    <property type="match status" value="1"/>
</dbReference>
<evidence type="ECO:0000313" key="10">
    <source>
        <dbReference type="Proteomes" id="UP000179106"/>
    </source>
</evidence>
<evidence type="ECO:0000313" key="9">
    <source>
        <dbReference type="EMBL" id="OGZ53570.1"/>
    </source>
</evidence>
<reference evidence="9 10" key="1">
    <citation type="journal article" date="2016" name="Nat. Commun.">
        <title>Thousands of microbial genomes shed light on interconnected biogeochemical processes in an aquifer system.</title>
        <authorList>
            <person name="Anantharaman K."/>
            <person name="Brown C.T."/>
            <person name="Hug L.A."/>
            <person name="Sharon I."/>
            <person name="Castelle C.J."/>
            <person name="Probst A.J."/>
            <person name="Thomas B.C."/>
            <person name="Singh A."/>
            <person name="Wilkins M.J."/>
            <person name="Karaoz U."/>
            <person name="Brodie E.L."/>
            <person name="Williams K.H."/>
            <person name="Hubbard S.S."/>
            <person name="Banfield J.F."/>
        </authorList>
    </citation>
    <scope>NUCLEOTIDE SEQUENCE [LARGE SCALE GENOMIC DNA]</scope>
</reference>
<dbReference type="PRINTS" id="PR00812">
    <property type="entry name" value="BCTERIALGSPF"/>
</dbReference>
<dbReference type="InterPro" id="IPR042094">
    <property type="entry name" value="T2SS_GspF_sf"/>
</dbReference>
<evidence type="ECO:0000256" key="2">
    <source>
        <dbReference type="ARBA" id="ARBA00005745"/>
    </source>
</evidence>
<evidence type="ECO:0000256" key="1">
    <source>
        <dbReference type="ARBA" id="ARBA00004651"/>
    </source>
</evidence>
<evidence type="ECO:0000256" key="6">
    <source>
        <dbReference type="ARBA" id="ARBA00023136"/>
    </source>
</evidence>